<keyword evidence="3" id="KW-1003">Cell membrane</keyword>
<feature type="transmembrane region" description="Helical" evidence="7">
    <location>
        <begin position="337"/>
        <end position="359"/>
    </location>
</feature>
<dbReference type="InterPro" id="IPR049278">
    <property type="entry name" value="MS_channel_C"/>
</dbReference>
<comment type="similarity">
    <text evidence="2">Belongs to the MscS (TC 1.A.23) family.</text>
</comment>
<dbReference type="InterPro" id="IPR006685">
    <property type="entry name" value="MscS_channel_2nd"/>
</dbReference>
<dbReference type="SUPFAM" id="SSF82861">
    <property type="entry name" value="Mechanosensitive channel protein MscS (YggB), transmembrane region"/>
    <property type="match status" value="1"/>
</dbReference>
<keyword evidence="8" id="KW-0732">Signal</keyword>
<comment type="subcellular location">
    <subcellularLocation>
        <location evidence="1">Cell membrane</location>
        <topology evidence="1">Multi-pass membrane protein</topology>
    </subcellularLocation>
</comment>
<feature type="transmembrane region" description="Helical" evidence="7">
    <location>
        <begin position="238"/>
        <end position="256"/>
    </location>
</feature>
<dbReference type="InterPro" id="IPR023408">
    <property type="entry name" value="MscS_beta-dom_sf"/>
</dbReference>
<protein>
    <submittedName>
        <fullName evidence="11">Small-conductance mechanosensitive channel</fullName>
    </submittedName>
</protein>
<dbReference type="HOGENOM" id="CLU_011796_1_0_7"/>
<evidence type="ECO:0000256" key="1">
    <source>
        <dbReference type="ARBA" id="ARBA00004651"/>
    </source>
</evidence>
<feature type="signal peptide" evidence="8">
    <location>
        <begin position="1"/>
        <end position="25"/>
    </location>
</feature>
<dbReference type="GO" id="GO:0008381">
    <property type="term" value="F:mechanosensitive monoatomic ion channel activity"/>
    <property type="evidence" value="ECO:0007669"/>
    <property type="project" value="UniProtKB-ARBA"/>
</dbReference>
<evidence type="ECO:0000256" key="6">
    <source>
        <dbReference type="ARBA" id="ARBA00023136"/>
    </source>
</evidence>
<evidence type="ECO:0000313" key="12">
    <source>
        <dbReference type="Proteomes" id="UP000011721"/>
    </source>
</evidence>
<dbReference type="InterPro" id="IPR052702">
    <property type="entry name" value="MscS-like_channel"/>
</dbReference>
<feature type="transmembrane region" description="Helical" evidence="7">
    <location>
        <begin position="447"/>
        <end position="474"/>
    </location>
</feature>
<dbReference type="PATRIC" id="fig|1167006.5.peg.674"/>
<dbReference type="Gene3D" id="2.30.30.60">
    <property type="match status" value="1"/>
</dbReference>
<feature type="transmembrane region" description="Helical" evidence="7">
    <location>
        <begin position="268"/>
        <end position="286"/>
    </location>
</feature>
<evidence type="ECO:0000256" key="5">
    <source>
        <dbReference type="ARBA" id="ARBA00022989"/>
    </source>
</evidence>
<dbReference type="EMBL" id="CP003985">
    <property type="protein sequence ID" value="AGF77168.1"/>
    <property type="molecule type" value="Genomic_DNA"/>
</dbReference>
<feature type="domain" description="Mechanosensitive ion channel MscS" evidence="9">
    <location>
        <begin position="587"/>
        <end position="652"/>
    </location>
</feature>
<dbReference type="Gene3D" id="1.10.287.1260">
    <property type="match status" value="1"/>
</dbReference>
<dbReference type="Proteomes" id="UP000011721">
    <property type="component" value="Chromosome"/>
</dbReference>
<evidence type="ECO:0000256" key="7">
    <source>
        <dbReference type="SAM" id="Phobius"/>
    </source>
</evidence>
<reference evidence="12" key="1">
    <citation type="journal article" date="2013" name="Stand. Genomic Sci.">
        <title>Complete genome sequence of Desulfocapsa sulfexigens, a marine deltaproteobacterium specialized in disproportionating inorganic sulfur compounds.</title>
        <authorList>
            <person name="Finster K.W."/>
            <person name="Kjeldsen K.U."/>
            <person name="Kube M."/>
            <person name="Reinhardt R."/>
            <person name="Mussmann M."/>
            <person name="Amann R."/>
            <person name="Schreiber L."/>
        </authorList>
    </citation>
    <scope>NUCLEOTIDE SEQUENCE [LARGE SCALE GENOMIC DNA]</scope>
    <source>
        <strain evidence="12">DSM 10523 / SB164P1</strain>
    </source>
</reference>
<dbReference type="SUPFAM" id="SSF82689">
    <property type="entry name" value="Mechanosensitive channel protein MscS (YggB), C-terminal domain"/>
    <property type="match status" value="1"/>
</dbReference>
<dbReference type="KEGG" id="dsf:UWK_00587"/>
<feature type="transmembrane region" description="Helical" evidence="7">
    <location>
        <begin position="307"/>
        <end position="325"/>
    </location>
</feature>
<evidence type="ECO:0000313" key="11">
    <source>
        <dbReference type="EMBL" id="AGF77168.1"/>
    </source>
</evidence>
<organism evidence="11 12">
    <name type="scientific">Desulfocapsa sulfexigens (strain DSM 10523 / SB164P1)</name>
    <dbReference type="NCBI Taxonomy" id="1167006"/>
    <lineage>
        <taxon>Bacteria</taxon>
        <taxon>Pseudomonadati</taxon>
        <taxon>Thermodesulfobacteriota</taxon>
        <taxon>Desulfobulbia</taxon>
        <taxon>Desulfobulbales</taxon>
        <taxon>Desulfocapsaceae</taxon>
        <taxon>Desulfocapsa</taxon>
    </lineage>
</organism>
<feature type="transmembrane region" description="Helical" evidence="7">
    <location>
        <begin position="542"/>
        <end position="565"/>
    </location>
</feature>
<dbReference type="Pfam" id="PF21082">
    <property type="entry name" value="MS_channel_3rd"/>
    <property type="match status" value="1"/>
</dbReference>
<keyword evidence="5 7" id="KW-1133">Transmembrane helix</keyword>
<feature type="chain" id="PRO_5004016167" evidence="8">
    <location>
        <begin position="26"/>
        <end position="782"/>
    </location>
</feature>
<feature type="transmembrane region" description="Helical" evidence="7">
    <location>
        <begin position="405"/>
        <end position="426"/>
    </location>
</feature>
<dbReference type="RefSeq" id="WP_015402866.1">
    <property type="nucleotide sequence ID" value="NC_020304.1"/>
</dbReference>
<dbReference type="PANTHER" id="PTHR30347">
    <property type="entry name" value="POTASSIUM CHANNEL RELATED"/>
    <property type="match status" value="1"/>
</dbReference>
<dbReference type="InterPro" id="IPR011066">
    <property type="entry name" value="MscS_channel_C_sf"/>
</dbReference>
<dbReference type="SUPFAM" id="SSF50182">
    <property type="entry name" value="Sm-like ribonucleoproteins"/>
    <property type="match status" value="1"/>
</dbReference>
<feature type="transmembrane region" description="Helical" evidence="7">
    <location>
        <begin position="494"/>
        <end position="521"/>
    </location>
</feature>
<feature type="transmembrane region" description="Helical" evidence="7">
    <location>
        <begin position="182"/>
        <end position="204"/>
    </location>
</feature>
<feature type="transmembrane region" description="Helical" evidence="7">
    <location>
        <begin position="371"/>
        <end position="393"/>
    </location>
</feature>
<keyword evidence="6 7" id="KW-0472">Membrane</keyword>
<dbReference type="InterPro" id="IPR010920">
    <property type="entry name" value="LSM_dom_sf"/>
</dbReference>
<dbReference type="AlphaFoldDB" id="M1P0W6"/>
<evidence type="ECO:0000259" key="9">
    <source>
        <dbReference type="Pfam" id="PF00924"/>
    </source>
</evidence>
<dbReference type="InterPro" id="IPR011014">
    <property type="entry name" value="MscS_channel_TM-2"/>
</dbReference>
<evidence type="ECO:0000256" key="8">
    <source>
        <dbReference type="SAM" id="SignalP"/>
    </source>
</evidence>
<dbReference type="Gene3D" id="3.30.70.100">
    <property type="match status" value="1"/>
</dbReference>
<keyword evidence="12" id="KW-1185">Reference proteome</keyword>
<gene>
    <name evidence="11" type="ordered locus">UWK_00587</name>
</gene>
<evidence type="ECO:0000259" key="10">
    <source>
        <dbReference type="Pfam" id="PF21082"/>
    </source>
</evidence>
<feature type="domain" description="Mechanosensitive ion channel MscS C-terminal" evidence="10">
    <location>
        <begin position="661"/>
        <end position="747"/>
    </location>
</feature>
<sequence>MKYSLIAAFLLFVFLCMHPSFLRSADQEDDMFAAAQQEITKISQINLEDTSLAQVDVLVLQVQGYLAQGKNCVHAVGQELEQIDTTLAALGEKVTGESREITRERAGLQTQKNQAEVRLAQCRLLTLRATDLDQKLNDIKREVFTRDLFSQGPGFLELVRRPELNLEHWPSAVTSFLLSGNAFFFLKLYHFLLVFLFAGMGLFLGSRIDSLLFQQASQIEQKGFYFDFLRMLSQRKKTFQLLGVLGGVSLSLHFVLKDLQPPSCLPAAVNSIILVLILSGFGKFYGKVLAGEQDNGSVVNFSIVKTIRFQLFAIFSGLLFFVFTSPLSTVLPDTVFLLVRALVVMLWYGILLWVFWLFCSFSRFKVQRRTIRIFLVFVLGGVILAELSGYRILASHILAGTSGTIVLLFLLSLCMFAINEIVGGFGRGRYLWQQTLRKRLGIETSQVFKGLIWTGSLLKLSLVIVFFYCILRLWGLSRIYASTFYDWLVEGFSVGTVTIVPSRVGIGFFILALGWNVVSLAKDKIIRKWLAESELAPSVQDALSTVLGYVGYSLVILLGLSTAGINFSGLAIVAGALSVGIGFGLQNIVNNLVSGLILLFERPIKRGDWVVVGSTEGYVKKISVRSTIIQTFDRSDVIVPNSELISSQVTNMMLQDIRGRVKVAVGVAYGSDTGLVKRLLLEVAEAHPEVITNGTAPHPVVRFQAFGESSLDFELFCHLKDVDKRIDVRSDMHFAIDKSFREHGVEIPFPQRDIHIKSGLHLEGKDESIATAVVGTDPNTAD</sequence>
<evidence type="ECO:0000256" key="2">
    <source>
        <dbReference type="ARBA" id="ARBA00008017"/>
    </source>
</evidence>
<dbReference type="eggNOG" id="COG3264">
    <property type="taxonomic scope" value="Bacteria"/>
</dbReference>
<dbReference type="GO" id="GO:0005886">
    <property type="term" value="C:plasma membrane"/>
    <property type="evidence" value="ECO:0007669"/>
    <property type="project" value="UniProtKB-SubCell"/>
</dbReference>
<proteinExistence type="inferred from homology"/>
<accession>M1P0W6</accession>
<dbReference type="OrthoDB" id="9799209at2"/>
<evidence type="ECO:0000256" key="4">
    <source>
        <dbReference type="ARBA" id="ARBA00022692"/>
    </source>
</evidence>
<dbReference type="Pfam" id="PF00924">
    <property type="entry name" value="MS_channel_2nd"/>
    <property type="match status" value="1"/>
</dbReference>
<dbReference type="PANTHER" id="PTHR30347:SF1">
    <property type="entry name" value="MECHANOSENSITIVE CHANNEL MSCK"/>
    <property type="match status" value="1"/>
</dbReference>
<name>M1P0W6_DESSD</name>
<keyword evidence="4 7" id="KW-0812">Transmembrane</keyword>
<evidence type="ECO:0000256" key="3">
    <source>
        <dbReference type="ARBA" id="ARBA00022475"/>
    </source>
</evidence>